<dbReference type="Gene3D" id="2.60.40.1220">
    <property type="match status" value="1"/>
</dbReference>
<evidence type="ECO:0000256" key="4">
    <source>
        <dbReference type="SAM" id="SignalP"/>
    </source>
</evidence>
<dbReference type="NCBIfam" id="NF038032">
    <property type="entry name" value="CehA_McbA_metalo"/>
    <property type="match status" value="1"/>
</dbReference>
<evidence type="ECO:0000259" key="5">
    <source>
        <dbReference type="PROSITE" id="PS51272"/>
    </source>
</evidence>
<reference evidence="7 8" key="1">
    <citation type="submission" date="2022-01" db="EMBL/GenBank/DDBJ databases">
        <title>Collection of gut derived symbiotic bacterial strains cultured from healthy donors.</title>
        <authorList>
            <person name="Lin H."/>
            <person name="Kohout C."/>
            <person name="Waligurski E."/>
            <person name="Pamer E.G."/>
        </authorList>
    </citation>
    <scope>NUCLEOTIDE SEQUENCE [LARGE SCALE GENOMIC DNA]</scope>
    <source>
        <strain evidence="7 8">DFI.3.7</strain>
    </source>
</reference>
<evidence type="ECO:0000313" key="8">
    <source>
        <dbReference type="Proteomes" id="UP001200313"/>
    </source>
</evidence>
<protein>
    <submittedName>
        <fullName evidence="7">S-layer homology domain-containing protein</fullName>
    </submittedName>
</protein>
<feature type="region of interest" description="Disordered" evidence="3">
    <location>
        <begin position="178"/>
        <end position="219"/>
    </location>
</feature>
<sequence length="2084" mass="222476">MNRLRRRMLALLLTAVMVVTMLPAVALAGNVSNHIVINQAYGGGGNSGAEYKNDFVELYNPTDTDVDLTGWSIQYASKQGTSWSVTKLSGTIQAGGFFLIQEKAGAGGTEDLPTPDQSGSIAMSATEFKLALVNGDTAITGKEDATVVDFLGVGSNANEYEGTAPTPELSNTTAACRKTDGVDTDDNAADFSVVAPNPRNSASGAEPTPDPEPSEPVSSLVSISDALAGADGETFTVEGVVTLVDGKNIYVQDDTGGIDLFFGSAPRDIALGDTIICTGSRTSFKGLPELASATYEKSTGLTLSPKDMTIAELTTADICTYVRLSGVEVTEVYDNNGAYSSPNITVTDSQGNSIQIYKAVTTKTDGSWGIQVGDVVNVTAAVSVYNTTLQLRNTQASEIEKVRYAKLADSIADGDQFVIYYNAGGLVMNYTPDGNKLTGTAAAPQGDFVTVTGTMAVLTAAQNTDNYYTFTNEEGQYLTTGPTGNSLTFEDDASDYSLWTLKAVTGGWHIVSVKAVYNGSAQAMEVYKGLFTTFSEKDTDYYRFNLYELTDEGPSGGALPAAGDQVVLYNHSSQGVLAGQDDNTESPSITGAPAEITDGKAAAANGGRVFTVEKNGDYYRFKTAHDGYLCSNGTGNNAFYQQEATQDADWTLAEYNGGFTLESRTAKFNGKYSQYLEYYAGAYKTYSMHNVTDKDIYTFQFYPVADGVKVTDGVVNLPQVVFGTLPDAYVGQAYTFTFTVDAVFGVSEAGLTVKAGETILTANGDGTYTIPVDAVNGESITITVTGQDAKGTAISGTASVAVKDEPVIGAVTPAAGAETGAEKRPVISAEFSNGGEAPVAVLTLKSSGTALDEAVMTVDGGKAVYIPETDLTDGRYTATVTVTRADGKSSGKTWSFTVGQSTERLYFGQLHSHTQYSDGSGTLESALSYVANLPDSANVDFVAFTDHSNYFDKSGAANPEGALYDMSQATAYSQETWNSYKTAIDAFNAENNGKIALGGFEMTWSGGPGHINTFNTAGIVSRNNTALNNKTDDAGLKAYYALLSQPEGVDSLSQFNHPGSTFGTFSDFSYWDALIDSRMYMVEVGNGEGAIGAGGYYPSYEYYTMALDKGWHVAPTNNQDNHKGKWGNANDARDVILTDDFSEQGIYEAIRSHRMYATEDKNLEIYYTVNEQPLGSILEEIPEELSLSVQVSDPDRTDSISKVEVIVNSGRVAYAWDDPAELASGLLSCTLDPTYSYYYIRVTEGDGDMAVTAPVWVGETLKLGISSVVCGTSTPVTDEELTITTTLFNSESADAAVKSVTYTSGGETLGVDAAGYTVPASGALEIPFRYTPTVAKVMTITVTVLMEQKGVEYEYAMDVTLDVLDSAKLVYIGIDASHYNEYVAGNYKDSMGNFGNLAAGYGVRTVELKSSEELIAACANEKYKALIFTAPSRRLADAQSDPRTYSPAELVAVSAFHEAGGMVILAGWSDNYENYDVIQGNPDIKHMAATQNELLAALGSSLRISDDATYDDVRSAADGVDKWRLYFSSYNWENLLTENVEFDANHPFDRMYTQVFSHYGGASIYAVDASGNPIDTLPETVSPVVFGHATTYSVDVDKDGLGGDSTPQYAYAENDDRLLVMASERQPDRGMVIVSGAAFMSNFEVQATIEDSGSEKNYANYTICENLVQYLNPTSITPIADVQAAESEGVKFTIEGVVTSNASGYDKDTAFFDCIYVQDDTAGINAFPVAGDYKVGDRVRITGTTSSYQGERQIAVTSIKAVGEGNVEPKTITAGQLNDGSVLGSLVTISGTVASFEKANGLVQTIMVRDKNGELARVFIDGYITTGQDVQNLRVGRKITATGLASYDNTFNAPDGPFPRIRIRDRADVVCKRPSSGSSSAGQTIPNPDVPLEPEADETLPFLDVDEDAWYYDAVCYVYGAGLFQGTSGTTFGPDDPMTRSMTATVLYRLSGETYTGTAATFGDMAAGAWYGTGVSWAAAREIAKGYGDGRFGVNDPVTREQLAAILYRYARYKGEDVSVGEDTNLIGFKDAGQVSEWAAPAVRWAVGVGLLKGDAAGCLRPLDQAARSEFAALLMRYVEREQT</sequence>
<evidence type="ECO:0000256" key="3">
    <source>
        <dbReference type="SAM" id="MobiDB-lite"/>
    </source>
</evidence>
<feature type="domain" description="SLH" evidence="5">
    <location>
        <begin position="1898"/>
        <end position="1957"/>
    </location>
</feature>
<dbReference type="InterPro" id="IPR036415">
    <property type="entry name" value="Lamin_tail_dom_sf"/>
</dbReference>
<dbReference type="EMBL" id="JAKNJB010000004">
    <property type="protein sequence ID" value="MCG4526084.1"/>
    <property type="molecule type" value="Genomic_DNA"/>
</dbReference>
<accession>A0ABS9M5K8</accession>
<feature type="domain" description="LTD" evidence="6">
    <location>
        <begin position="30"/>
        <end position="155"/>
    </location>
</feature>
<dbReference type="Gene3D" id="2.60.40.1260">
    <property type="entry name" value="Lamin Tail domain"/>
    <property type="match status" value="1"/>
</dbReference>
<organism evidence="7 8">
    <name type="scientific">Intestinimonas massiliensis</name>
    <name type="common">ex Afouda et al. 2020</name>
    <dbReference type="NCBI Taxonomy" id="1673721"/>
    <lineage>
        <taxon>Bacteria</taxon>
        <taxon>Bacillati</taxon>
        <taxon>Bacillota</taxon>
        <taxon>Clostridia</taxon>
        <taxon>Eubacteriales</taxon>
        <taxon>Intestinimonas</taxon>
    </lineage>
</organism>
<dbReference type="RefSeq" id="WP_238073163.1">
    <property type="nucleotide sequence ID" value="NZ_JAKNJB010000004.1"/>
</dbReference>
<keyword evidence="1 4" id="KW-0732">Signal</keyword>
<evidence type="ECO:0000256" key="1">
    <source>
        <dbReference type="ARBA" id="ARBA00022729"/>
    </source>
</evidence>
<dbReference type="CDD" id="cd04486">
    <property type="entry name" value="YhcR_OBF_like"/>
    <property type="match status" value="1"/>
</dbReference>
<name>A0ABS9M5K8_9FIRM</name>
<proteinExistence type="predicted"/>
<feature type="signal peptide" evidence="4">
    <location>
        <begin position="1"/>
        <end position="28"/>
    </location>
</feature>
<dbReference type="InterPro" id="IPR014755">
    <property type="entry name" value="Cu-Rt/internalin_Ig-like"/>
</dbReference>
<dbReference type="Pfam" id="PF00932">
    <property type="entry name" value="LTD"/>
    <property type="match status" value="1"/>
</dbReference>
<comment type="caution">
    <text evidence="7">The sequence shown here is derived from an EMBL/GenBank/DDBJ whole genome shotgun (WGS) entry which is preliminary data.</text>
</comment>
<feature type="domain" description="SLH" evidence="5">
    <location>
        <begin position="1958"/>
        <end position="2021"/>
    </location>
</feature>
<dbReference type="PROSITE" id="PS51272">
    <property type="entry name" value="SLH"/>
    <property type="match status" value="3"/>
</dbReference>
<dbReference type="SUPFAM" id="SSF74853">
    <property type="entry name" value="Lamin A/C globular tail domain"/>
    <property type="match status" value="1"/>
</dbReference>
<evidence type="ECO:0000259" key="6">
    <source>
        <dbReference type="PROSITE" id="PS51841"/>
    </source>
</evidence>
<evidence type="ECO:0000256" key="2">
    <source>
        <dbReference type="ARBA" id="ARBA00022737"/>
    </source>
</evidence>
<feature type="domain" description="SLH" evidence="5">
    <location>
        <begin position="2026"/>
        <end position="2084"/>
    </location>
</feature>
<dbReference type="InterPro" id="IPR001322">
    <property type="entry name" value="Lamin_tail_dom"/>
</dbReference>
<dbReference type="Proteomes" id="UP001200313">
    <property type="component" value="Unassembled WGS sequence"/>
</dbReference>
<dbReference type="InterPro" id="IPR001119">
    <property type="entry name" value="SLH_dom"/>
</dbReference>
<evidence type="ECO:0000313" key="7">
    <source>
        <dbReference type="EMBL" id="MCG4526084.1"/>
    </source>
</evidence>
<keyword evidence="2" id="KW-0677">Repeat</keyword>
<feature type="chain" id="PRO_5045090901" evidence="4">
    <location>
        <begin position="29"/>
        <end position="2084"/>
    </location>
</feature>
<keyword evidence="8" id="KW-1185">Reference proteome</keyword>
<dbReference type="PROSITE" id="PS51841">
    <property type="entry name" value="LTD"/>
    <property type="match status" value="1"/>
</dbReference>
<dbReference type="Gene3D" id="3.20.20.140">
    <property type="entry name" value="Metal-dependent hydrolases"/>
    <property type="match status" value="1"/>
</dbReference>
<dbReference type="Pfam" id="PF00395">
    <property type="entry name" value="SLH"/>
    <property type="match status" value="3"/>
</dbReference>
<dbReference type="SUPFAM" id="SSF89550">
    <property type="entry name" value="PHP domain-like"/>
    <property type="match status" value="1"/>
</dbReference>
<dbReference type="InterPro" id="IPR016195">
    <property type="entry name" value="Pol/histidinol_Pase-like"/>
</dbReference>
<gene>
    <name evidence="7" type="ORF">L0P79_03225</name>
</gene>